<dbReference type="Proteomes" id="UP000076632">
    <property type="component" value="Unassembled WGS sequence"/>
</dbReference>
<proteinExistence type="inferred from homology"/>
<gene>
    <name evidence="4" type="ORF">L228DRAFT_265790</name>
</gene>
<feature type="chain" id="PRO_5007859470" evidence="3">
    <location>
        <begin position="24"/>
        <end position="317"/>
    </location>
</feature>
<comment type="similarity">
    <text evidence="1 2">Belongs to the enoyl-CoA hydratase/isomerase family.</text>
</comment>
<dbReference type="PROSITE" id="PS00166">
    <property type="entry name" value="ENOYL_COA_HYDRATASE"/>
    <property type="match status" value="1"/>
</dbReference>
<dbReference type="Pfam" id="PF00378">
    <property type="entry name" value="ECH_1"/>
    <property type="match status" value="1"/>
</dbReference>
<dbReference type="CDD" id="cd06558">
    <property type="entry name" value="crotonase-like"/>
    <property type="match status" value="1"/>
</dbReference>
<evidence type="ECO:0000256" key="3">
    <source>
        <dbReference type="SAM" id="SignalP"/>
    </source>
</evidence>
<protein>
    <submittedName>
        <fullName evidence="4">ClpP/crotonase</fullName>
    </submittedName>
</protein>
<dbReference type="InterPro" id="IPR001753">
    <property type="entry name" value="Enoyl-CoA_hydra/iso"/>
</dbReference>
<keyword evidence="5" id="KW-1185">Reference proteome</keyword>
<dbReference type="Gene3D" id="3.90.226.10">
    <property type="entry name" value="2-enoyl-CoA Hydratase, Chain A, domain 1"/>
    <property type="match status" value="1"/>
</dbReference>
<dbReference type="GO" id="GO:0003824">
    <property type="term" value="F:catalytic activity"/>
    <property type="evidence" value="ECO:0007669"/>
    <property type="project" value="InterPro"/>
</dbReference>
<dbReference type="InterPro" id="IPR029045">
    <property type="entry name" value="ClpP/crotonase-like_dom_sf"/>
</dbReference>
<keyword evidence="3" id="KW-0732">Signal</keyword>
<dbReference type="SUPFAM" id="SSF52096">
    <property type="entry name" value="ClpP/crotonase"/>
    <property type="match status" value="1"/>
</dbReference>
<dbReference type="STRING" id="1328760.A0A165ISC7"/>
<dbReference type="GO" id="GO:0006635">
    <property type="term" value="P:fatty acid beta-oxidation"/>
    <property type="evidence" value="ECO:0007669"/>
    <property type="project" value="TreeGrafter"/>
</dbReference>
<evidence type="ECO:0000313" key="4">
    <source>
        <dbReference type="EMBL" id="KZF25315.1"/>
    </source>
</evidence>
<feature type="signal peptide" evidence="3">
    <location>
        <begin position="1"/>
        <end position="23"/>
    </location>
</feature>
<name>A0A165ISC7_XYLHT</name>
<dbReference type="OMA" id="WINRALP"/>
<dbReference type="GeneID" id="28899903"/>
<dbReference type="OrthoDB" id="410701at2759"/>
<reference evidence="4 5" key="1">
    <citation type="journal article" date="2016" name="Fungal Biol.">
        <title>The genome of Xylona heveae provides a window into fungal endophytism.</title>
        <authorList>
            <person name="Gazis R."/>
            <person name="Kuo A."/>
            <person name="Riley R."/>
            <person name="LaButti K."/>
            <person name="Lipzen A."/>
            <person name="Lin J."/>
            <person name="Amirebrahimi M."/>
            <person name="Hesse C.N."/>
            <person name="Spatafora J.W."/>
            <person name="Henrissat B."/>
            <person name="Hainaut M."/>
            <person name="Grigoriev I.V."/>
            <person name="Hibbett D.S."/>
        </authorList>
    </citation>
    <scope>NUCLEOTIDE SEQUENCE [LARGE SCALE GENOMIC DNA]</scope>
    <source>
        <strain evidence="4 5">TC161</strain>
    </source>
</reference>
<dbReference type="InterPro" id="IPR018376">
    <property type="entry name" value="Enoyl-CoA_hyd/isom_CS"/>
</dbReference>
<accession>A0A165ISC7</accession>
<dbReference type="InParanoid" id="A0A165ISC7"/>
<dbReference type="EMBL" id="KV407455">
    <property type="protein sequence ID" value="KZF25315.1"/>
    <property type="molecule type" value="Genomic_DNA"/>
</dbReference>
<dbReference type="AlphaFoldDB" id="A0A165ISC7"/>
<dbReference type="PANTHER" id="PTHR11941">
    <property type="entry name" value="ENOYL-COA HYDRATASE-RELATED"/>
    <property type="match status" value="1"/>
</dbReference>
<evidence type="ECO:0000256" key="1">
    <source>
        <dbReference type="ARBA" id="ARBA00005254"/>
    </source>
</evidence>
<organism evidence="4 5">
    <name type="scientific">Xylona heveae (strain CBS 132557 / TC161)</name>
    <dbReference type="NCBI Taxonomy" id="1328760"/>
    <lineage>
        <taxon>Eukaryota</taxon>
        <taxon>Fungi</taxon>
        <taxon>Dikarya</taxon>
        <taxon>Ascomycota</taxon>
        <taxon>Pezizomycotina</taxon>
        <taxon>Xylonomycetes</taxon>
        <taxon>Xylonales</taxon>
        <taxon>Xylonaceae</taxon>
        <taxon>Xylona</taxon>
    </lineage>
</organism>
<evidence type="ECO:0000313" key="5">
    <source>
        <dbReference type="Proteomes" id="UP000076632"/>
    </source>
</evidence>
<sequence>MRFSFQHALSGLWLLFSIAFVAGSPVNNIHSLQRRDTNVTAPVNRTMPFGTIKTSQDGYIVRATFDHGPINIMDWSMVQDLATFVDSLKNDSSVKVVIFDSANPEFFIAQFSLLKHPNVPAPIDQVKLFLNATEAIATLPIVFIAEIAGRARGAGNEFILQCDIRYAAKDRVFLGNFETALGMIPGGGGISYLLNLVGRAKAMEYVISGKDIGAEDAAAVNWINGAYEYSELSSVVNNFAQRVAKFPADGIAAAKARINVGKPPFQEILDDYNAWVELAKTPAAQDLVAKEMILSQNEGYTEYQLFEGDEVMEVYNM</sequence>
<evidence type="ECO:0000256" key="2">
    <source>
        <dbReference type="RuleBase" id="RU003707"/>
    </source>
</evidence>
<dbReference type="PANTHER" id="PTHR11941:SF54">
    <property type="entry name" value="ENOYL-COA HYDRATASE, MITOCHONDRIAL"/>
    <property type="match status" value="1"/>
</dbReference>
<dbReference type="RefSeq" id="XP_018190870.1">
    <property type="nucleotide sequence ID" value="XM_018334766.1"/>
</dbReference>